<comment type="similarity">
    <text evidence="2 8">Belongs to the acetyltransferase family. EctA subfamily.</text>
</comment>
<evidence type="ECO:0000256" key="3">
    <source>
        <dbReference type="ARBA" id="ARBA00012355"/>
    </source>
</evidence>
<keyword evidence="6 8" id="KW-0012">Acyltransferase</keyword>
<name>A0ABQ1PKW5_9GAMM</name>
<dbReference type="InterPro" id="IPR012772">
    <property type="entry name" value="Ectoine_EctA"/>
</dbReference>
<comment type="function">
    <text evidence="8">Catalyzes the acetylation of L-2,4-diaminobutyrate (DABA) to gamma-N-acetyl-alpha,gamma-diaminobutyric acid (ADABA) with acetyl coenzyme A.</text>
</comment>
<comment type="caution">
    <text evidence="10">The sequence shown here is derived from an EMBL/GenBank/DDBJ whole genome shotgun (WGS) entry which is preliminary data.</text>
</comment>
<evidence type="ECO:0000256" key="7">
    <source>
        <dbReference type="ARBA" id="ARBA00048924"/>
    </source>
</evidence>
<dbReference type="Pfam" id="PF00583">
    <property type="entry name" value="Acetyltransf_1"/>
    <property type="match status" value="1"/>
</dbReference>
<reference evidence="11" key="1">
    <citation type="journal article" date="2019" name="Int. J. Syst. Evol. Microbiol.">
        <title>The Global Catalogue of Microorganisms (GCM) 10K type strain sequencing project: providing services to taxonomists for standard genome sequencing and annotation.</title>
        <authorList>
            <consortium name="The Broad Institute Genomics Platform"/>
            <consortium name="The Broad Institute Genome Sequencing Center for Infectious Disease"/>
            <person name="Wu L."/>
            <person name="Ma J."/>
        </authorList>
    </citation>
    <scope>NUCLEOTIDE SEQUENCE [LARGE SCALE GENOMIC DNA]</scope>
    <source>
        <strain evidence="11">CGMCC 1.12482</strain>
    </source>
</reference>
<organism evidence="10 11">
    <name type="scientific">Halopseudomonas salina</name>
    <dbReference type="NCBI Taxonomy" id="1323744"/>
    <lineage>
        <taxon>Bacteria</taxon>
        <taxon>Pseudomonadati</taxon>
        <taxon>Pseudomonadota</taxon>
        <taxon>Gammaproteobacteria</taxon>
        <taxon>Pseudomonadales</taxon>
        <taxon>Pseudomonadaceae</taxon>
        <taxon>Halopseudomonas</taxon>
    </lineage>
</organism>
<evidence type="ECO:0000256" key="2">
    <source>
        <dbReference type="ARBA" id="ARBA00010712"/>
    </source>
</evidence>
<dbReference type="CDD" id="cd04301">
    <property type="entry name" value="NAT_SF"/>
    <property type="match status" value="1"/>
</dbReference>
<comment type="catalytic activity">
    <reaction evidence="7 8">
        <text>L-2,4-diaminobutanoate + acetyl-CoA = (2S)-4-acetamido-2-aminobutanoate + CoA + H(+)</text>
        <dbReference type="Rhea" id="RHEA:16901"/>
        <dbReference type="ChEBI" id="CHEBI:15378"/>
        <dbReference type="ChEBI" id="CHEBI:57287"/>
        <dbReference type="ChEBI" id="CHEBI:57288"/>
        <dbReference type="ChEBI" id="CHEBI:58761"/>
        <dbReference type="ChEBI" id="CHEBI:58929"/>
        <dbReference type="EC" id="2.3.1.178"/>
    </reaction>
</comment>
<proteinExistence type="inferred from homology"/>
<evidence type="ECO:0000259" key="9">
    <source>
        <dbReference type="PROSITE" id="PS51186"/>
    </source>
</evidence>
<sequence>MFIMYKVFTRKYWTPMTQTPVTLRKPEATDGFALNELVERCKPLDTNSVYCNLLQCSDFRDTAIAALTDEGDLVGFISGYRPPARSNTLFVWQVAVDSRMRGQGLALKMLMTLVKRVAAEGVDHIETTISPGNEGSEALFKKAFRELGAEYETSVLFSSATHFNGHHDDEVLYRAGPFAITTA</sequence>
<protein>
    <recommendedName>
        <fullName evidence="4 8">L-2,4-diaminobutyric acid acetyltransferase</fullName>
        <shortName evidence="8">DABA acetyltransferase</shortName>
        <ecNumber evidence="3 8">2.3.1.178</ecNumber>
    </recommendedName>
</protein>
<dbReference type="InterPro" id="IPR016181">
    <property type="entry name" value="Acyl_CoA_acyltransferase"/>
</dbReference>
<evidence type="ECO:0000313" key="11">
    <source>
        <dbReference type="Proteomes" id="UP000638188"/>
    </source>
</evidence>
<dbReference type="Proteomes" id="UP000638188">
    <property type="component" value="Unassembled WGS sequence"/>
</dbReference>
<keyword evidence="11" id="KW-1185">Reference proteome</keyword>
<keyword evidence="5 8" id="KW-0808">Transferase</keyword>
<dbReference type="InterPro" id="IPR000182">
    <property type="entry name" value="GNAT_dom"/>
</dbReference>
<accession>A0ABQ1PKW5</accession>
<evidence type="ECO:0000313" key="10">
    <source>
        <dbReference type="EMBL" id="GGC98922.1"/>
    </source>
</evidence>
<dbReference type="Gene3D" id="3.40.630.30">
    <property type="match status" value="1"/>
</dbReference>
<evidence type="ECO:0000256" key="6">
    <source>
        <dbReference type="ARBA" id="ARBA00023315"/>
    </source>
</evidence>
<feature type="domain" description="N-acetyltransferase" evidence="9">
    <location>
        <begin position="21"/>
        <end position="177"/>
    </location>
</feature>
<dbReference type="PROSITE" id="PS51186">
    <property type="entry name" value="GNAT"/>
    <property type="match status" value="1"/>
</dbReference>
<gene>
    <name evidence="8 10" type="primary">ectA</name>
    <name evidence="10" type="ORF">GCM10007418_17750</name>
</gene>
<evidence type="ECO:0000256" key="5">
    <source>
        <dbReference type="ARBA" id="ARBA00022679"/>
    </source>
</evidence>
<dbReference type="PIRSF" id="PIRSF037663">
    <property type="entry name" value="Acetyltransf_GNAT_prd"/>
    <property type="match status" value="1"/>
</dbReference>
<evidence type="ECO:0000256" key="4">
    <source>
        <dbReference type="ARBA" id="ARBA00017935"/>
    </source>
</evidence>
<evidence type="ECO:0000256" key="8">
    <source>
        <dbReference type="RuleBase" id="RU365045"/>
    </source>
</evidence>
<evidence type="ECO:0000256" key="1">
    <source>
        <dbReference type="ARBA" id="ARBA00004978"/>
    </source>
</evidence>
<dbReference type="InterPro" id="IPR017255">
    <property type="entry name" value="AcTrfase_GNAT_prd"/>
</dbReference>
<dbReference type="EC" id="2.3.1.178" evidence="3 8"/>
<dbReference type="SUPFAM" id="SSF55729">
    <property type="entry name" value="Acyl-CoA N-acyltransferases (Nat)"/>
    <property type="match status" value="1"/>
</dbReference>
<dbReference type="NCBIfam" id="TIGR02406">
    <property type="entry name" value="ectoine_EctA"/>
    <property type="match status" value="1"/>
</dbReference>
<comment type="pathway">
    <text evidence="1 8">Amine and polyamine biosynthesis; ectoine biosynthesis; L-ectoine from L-aspartate 4-semialdehyde: step 2/3.</text>
</comment>
<dbReference type="EMBL" id="BMFF01000003">
    <property type="protein sequence ID" value="GGC98922.1"/>
    <property type="molecule type" value="Genomic_DNA"/>
</dbReference>